<keyword evidence="5 6" id="KW-0472">Membrane</keyword>
<dbReference type="InterPro" id="IPR023299">
    <property type="entry name" value="ATPase_P-typ_cyto_dom_N"/>
</dbReference>
<dbReference type="PANTHER" id="PTHR42861">
    <property type="entry name" value="CALCIUM-TRANSPORTING ATPASE"/>
    <property type="match status" value="1"/>
</dbReference>
<proteinExistence type="predicted"/>
<reference evidence="8 9" key="1">
    <citation type="submission" date="2022-03" db="EMBL/GenBank/DDBJ databases">
        <title>Agromyces sp. isolated from the gut of P. brevitarsis seulensis larvae.</title>
        <authorList>
            <person name="Won M."/>
            <person name="Kwon S.-W."/>
        </authorList>
    </citation>
    <scope>NUCLEOTIDE SEQUENCE [LARGE SCALE GENOMIC DNA]</scope>
    <source>
        <strain evidence="8 9">KACC 16215</strain>
    </source>
</reference>
<gene>
    <name evidence="8" type="ORF">MTP13_08520</name>
</gene>
<feature type="transmembrane region" description="Helical" evidence="6">
    <location>
        <begin position="268"/>
        <end position="292"/>
    </location>
</feature>
<feature type="transmembrane region" description="Helical" evidence="6">
    <location>
        <begin position="784"/>
        <end position="802"/>
    </location>
</feature>
<keyword evidence="9" id="KW-1185">Reference proteome</keyword>
<dbReference type="RefSeq" id="WP_243570639.1">
    <property type="nucleotide sequence ID" value="NZ_BAAARD010000001.1"/>
</dbReference>
<evidence type="ECO:0000259" key="7">
    <source>
        <dbReference type="Pfam" id="PF00122"/>
    </source>
</evidence>
<feature type="transmembrane region" description="Helical" evidence="6">
    <location>
        <begin position="52"/>
        <end position="72"/>
    </location>
</feature>
<feature type="transmembrane region" description="Helical" evidence="6">
    <location>
        <begin position="690"/>
        <end position="711"/>
    </location>
</feature>
<dbReference type="PRINTS" id="PR00119">
    <property type="entry name" value="CATATPASE"/>
</dbReference>
<dbReference type="InterPro" id="IPR059000">
    <property type="entry name" value="ATPase_P-type_domA"/>
</dbReference>
<feature type="transmembrane region" description="Helical" evidence="6">
    <location>
        <begin position="752"/>
        <end position="772"/>
    </location>
</feature>
<feature type="transmembrane region" description="Helical" evidence="6">
    <location>
        <begin position="723"/>
        <end position="740"/>
    </location>
</feature>
<evidence type="ECO:0000256" key="3">
    <source>
        <dbReference type="ARBA" id="ARBA00022967"/>
    </source>
</evidence>
<dbReference type="InterPro" id="IPR023214">
    <property type="entry name" value="HAD_sf"/>
</dbReference>
<dbReference type="InterPro" id="IPR036412">
    <property type="entry name" value="HAD-like_sf"/>
</dbReference>
<dbReference type="InterPro" id="IPR008250">
    <property type="entry name" value="ATPase_P-typ_transduc_dom_A_sf"/>
</dbReference>
<dbReference type="InterPro" id="IPR044492">
    <property type="entry name" value="P_typ_ATPase_HD_dom"/>
</dbReference>
<feature type="transmembrane region" description="Helical" evidence="6">
    <location>
        <begin position="228"/>
        <end position="248"/>
    </location>
</feature>
<evidence type="ECO:0000313" key="8">
    <source>
        <dbReference type="EMBL" id="UOE27806.1"/>
    </source>
</evidence>
<keyword evidence="4 6" id="KW-1133">Transmembrane helix</keyword>
<dbReference type="Pfam" id="PF00702">
    <property type="entry name" value="Hydrolase"/>
    <property type="match status" value="1"/>
</dbReference>
<dbReference type="Gene3D" id="1.20.1110.10">
    <property type="entry name" value="Calcium-transporting ATPase, transmembrane domain"/>
    <property type="match status" value="1"/>
</dbReference>
<comment type="subcellular location">
    <subcellularLocation>
        <location evidence="1">Cell membrane</location>
        <topology evidence="1">Multi-pass membrane protein</topology>
    </subcellularLocation>
</comment>
<dbReference type="NCBIfam" id="TIGR01494">
    <property type="entry name" value="ATPase_P-type"/>
    <property type="match status" value="2"/>
</dbReference>
<dbReference type="InterPro" id="IPR018303">
    <property type="entry name" value="ATPase_P-typ_P_site"/>
</dbReference>
<evidence type="ECO:0000256" key="1">
    <source>
        <dbReference type="ARBA" id="ARBA00004651"/>
    </source>
</evidence>
<evidence type="ECO:0000313" key="9">
    <source>
        <dbReference type="Proteomes" id="UP000831304"/>
    </source>
</evidence>
<dbReference type="SUPFAM" id="SSF56784">
    <property type="entry name" value="HAD-like"/>
    <property type="match status" value="1"/>
</dbReference>
<dbReference type="SUPFAM" id="SSF81665">
    <property type="entry name" value="Calcium ATPase, transmembrane domain M"/>
    <property type="match status" value="1"/>
</dbReference>
<dbReference type="InterPro" id="IPR023298">
    <property type="entry name" value="ATPase_P-typ_TM_dom_sf"/>
</dbReference>
<dbReference type="SFLD" id="SFLDG00002">
    <property type="entry name" value="C1.7:_P-type_atpase_like"/>
    <property type="match status" value="1"/>
</dbReference>
<dbReference type="SUPFAM" id="SSF81653">
    <property type="entry name" value="Calcium ATPase, transduction domain A"/>
    <property type="match status" value="1"/>
</dbReference>
<evidence type="ECO:0000256" key="4">
    <source>
        <dbReference type="ARBA" id="ARBA00022989"/>
    </source>
</evidence>
<feature type="transmembrane region" description="Helical" evidence="6">
    <location>
        <begin position="78"/>
        <end position="96"/>
    </location>
</feature>
<sequence>MDDATHLAARHLEATDPVAGLSRAEAARRAAAGLANIATDASSRSLWSILRANVFTLFNGIVVGGFALLFALGRWQDALFGFAAIANAAIGVTQEYRAKRALDRLALLHAPKARVVRDGEEQELAVREVVLGDLLVLRAGDQVTADGVVLDGLRLEADESLLTGESDPVDKLPGDRVLSGSIVVAGQGSVEVTAVGDQAFAATLTAEAKRFSLVASELRSSVDRILKWITWAIFPIMIVVVNANMQAAGGWQHAIESGAWRDAATASVAAVIAMIPLGLVLMTSIAFAVGAVKLGSHKVLVQELPAVEGLARVDLICLDKTGTITTGDVRFDGVHELGEARPAHWERVLAWHGAEPEANATARCLAERFPDDEGLAPAERIEFSSGRKWSAVSFADGAAGTWVFGAPEFVLAAEPAGRDAAAGAALEQGRELAASGRRTLLLAHAPAPLDADLVERAALPGGLVPVALLTFREVVRDDAASTLRYFAKEGVEVRVISGDSPLTVAAVAREVGLDAGEGFDARELPDDAVELGRVLDEHRVFGRVTPVQKRAMVHALKERGHTVAMTGDGVNDALAIKDADMGIAMESGSAATKAVARIVLLDNRFSHLPGVVAEGRRVIANIERVSMLFLSKTSYAITMSVLFGILLWAFPLLPRQLSVTDGLTIGIPAFLLALLPNSRRYVPGFLRRSLSFAIPAGLVVAAAITVVSGIARATGDAEDAVRTASMVTLALIGLWILGVLSRPFTWIKAGVVLAMVAGLALVLVVPIAQEFLELAMPGRDTLTAMAWTVPAAWVLIEGIGFWHRRRFGAASEIEVKRVRRRS</sequence>
<keyword evidence="3" id="KW-1278">Translocase</keyword>
<accession>A0ABY4AX87</accession>
<dbReference type="Gene3D" id="2.70.150.10">
    <property type="entry name" value="Calcium-transporting ATPase, cytoplasmic transduction domain A"/>
    <property type="match status" value="1"/>
</dbReference>
<evidence type="ECO:0000256" key="5">
    <source>
        <dbReference type="ARBA" id="ARBA00023136"/>
    </source>
</evidence>
<dbReference type="SFLD" id="SFLDS00003">
    <property type="entry name" value="Haloacid_Dehalogenase"/>
    <property type="match status" value="1"/>
</dbReference>
<evidence type="ECO:0000256" key="2">
    <source>
        <dbReference type="ARBA" id="ARBA00022692"/>
    </source>
</evidence>
<feature type="transmembrane region" description="Helical" evidence="6">
    <location>
        <begin position="634"/>
        <end position="653"/>
    </location>
</feature>
<dbReference type="Gene3D" id="3.40.50.1000">
    <property type="entry name" value="HAD superfamily/HAD-like"/>
    <property type="match status" value="1"/>
</dbReference>
<name>A0ABY4AX87_9MICO</name>
<dbReference type="Pfam" id="PF00122">
    <property type="entry name" value="E1-E2_ATPase"/>
    <property type="match status" value="1"/>
</dbReference>
<organism evidence="8 9">
    <name type="scientific">Agromyces soli</name>
    <dbReference type="NCBI Taxonomy" id="659012"/>
    <lineage>
        <taxon>Bacteria</taxon>
        <taxon>Bacillati</taxon>
        <taxon>Actinomycetota</taxon>
        <taxon>Actinomycetes</taxon>
        <taxon>Micrococcales</taxon>
        <taxon>Microbacteriaceae</taxon>
        <taxon>Agromyces</taxon>
    </lineage>
</organism>
<dbReference type="Proteomes" id="UP000831304">
    <property type="component" value="Chromosome"/>
</dbReference>
<evidence type="ECO:0000256" key="6">
    <source>
        <dbReference type="SAM" id="Phobius"/>
    </source>
</evidence>
<dbReference type="InterPro" id="IPR001757">
    <property type="entry name" value="P_typ_ATPase"/>
</dbReference>
<dbReference type="EMBL" id="CP094533">
    <property type="protein sequence ID" value="UOE27806.1"/>
    <property type="molecule type" value="Genomic_DNA"/>
</dbReference>
<dbReference type="Gene3D" id="3.40.1110.10">
    <property type="entry name" value="Calcium-transporting ATPase, cytoplasmic domain N"/>
    <property type="match status" value="1"/>
</dbReference>
<dbReference type="SFLD" id="SFLDF00027">
    <property type="entry name" value="p-type_atpase"/>
    <property type="match status" value="1"/>
</dbReference>
<feature type="transmembrane region" description="Helical" evidence="6">
    <location>
        <begin position="659"/>
        <end position="678"/>
    </location>
</feature>
<keyword evidence="2 6" id="KW-0812">Transmembrane</keyword>
<protein>
    <submittedName>
        <fullName evidence="8">HAD-IC family P-type ATPase</fullName>
    </submittedName>
</protein>
<dbReference type="PROSITE" id="PS00154">
    <property type="entry name" value="ATPASE_E1_E2"/>
    <property type="match status" value="1"/>
</dbReference>
<feature type="domain" description="P-type ATPase A" evidence="7">
    <location>
        <begin position="108"/>
        <end position="206"/>
    </location>
</feature>